<dbReference type="SUPFAM" id="SSF50969">
    <property type="entry name" value="YVTN repeat-like/Quinoprotein amine dehydrogenase"/>
    <property type="match status" value="1"/>
</dbReference>
<dbReference type="RefSeq" id="WP_114468282.1">
    <property type="nucleotide sequence ID" value="NZ_QPJK01000003.1"/>
</dbReference>
<comment type="caution">
    <text evidence="2">The sequence shown here is derived from an EMBL/GenBank/DDBJ whole genome shotgun (WGS) entry which is preliminary data.</text>
</comment>
<dbReference type="InterPro" id="IPR008311">
    <property type="entry name" value="UCP028101"/>
</dbReference>
<dbReference type="InterPro" id="IPR011044">
    <property type="entry name" value="Quino_amine_DH_bsu"/>
</dbReference>
<dbReference type="InterPro" id="IPR015943">
    <property type="entry name" value="WD40/YVTN_repeat-like_dom_sf"/>
</dbReference>
<evidence type="ECO:0000313" key="3">
    <source>
        <dbReference type="Proteomes" id="UP000252884"/>
    </source>
</evidence>
<sequence length="365" mass="38558">MPMAIESVLSRRHWLALGAAALAGPAWSALPPAARLLAAWQCAPRDTAEAARYQIGLLAAQADALVVARALDVPTRAHGLLVEAGGTVLAVARRPGDWLLRWKPGEDEPQTAWIEPDRAFNGHVIASRDGQRLYTTETDLETGAGLIGVRDATTLEKLAEWPTRGMDPHELLLDADGSLIVANGGIPTLPETGRLKIGLERMDASLVRLDTGDGAVRGQWRLPDPRLSLRHIAWGGQGGRLLGIALQAEHSDPAAKRAAPLLALFDGQSLRAVPAPQPLGGYGGDIAWANGAFAVSTPKVDGFARYGADGRWQGFTPLAEACALAGEPGRLWAGGRDAALVSEAGAVASRPVPALRLDNHWLRLG</sequence>
<feature type="chain" id="PRO_5016597095" description="DUF1513 domain-containing protein" evidence="1">
    <location>
        <begin position="29"/>
        <end position="365"/>
    </location>
</feature>
<dbReference type="OrthoDB" id="5624218at2"/>
<feature type="signal peptide" evidence="1">
    <location>
        <begin position="1"/>
        <end position="28"/>
    </location>
</feature>
<dbReference type="AlphaFoldDB" id="A0A368XY33"/>
<dbReference type="PROSITE" id="PS51318">
    <property type="entry name" value="TAT"/>
    <property type="match status" value="1"/>
</dbReference>
<evidence type="ECO:0008006" key="4">
    <source>
        <dbReference type="Google" id="ProtNLM"/>
    </source>
</evidence>
<keyword evidence="3" id="KW-1185">Reference proteome</keyword>
<reference evidence="2 3" key="1">
    <citation type="submission" date="2018-07" db="EMBL/GenBank/DDBJ databases">
        <title>Genomic Encyclopedia of Type Strains, Phase IV (KMG-IV): sequencing the most valuable type-strain genomes for metagenomic binning, comparative biology and taxonomic classification.</title>
        <authorList>
            <person name="Goeker M."/>
        </authorList>
    </citation>
    <scope>NUCLEOTIDE SEQUENCE [LARGE SCALE GENOMIC DNA]</scope>
    <source>
        <strain evidence="2 3">DSM 21634</strain>
    </source>
</reference>
<dbReference type="EMBL" id="QPJK01000003">
    <property type="protein sequence ID" value="RCW72903.1"/>
    <property type="molecule type" value="Genomic_DNA"/>
</dbReference>
<dbReference type="Pfam" id="PF07433">
    <property type="entry name" value="DUF1513"/>
    <property type="match status" value="1"/>
</dbReference>
<proteinExistence type="predicted"/>
<dbReference type="Gene3D" id="2.130.10.10">
    <property type="entry name" value="YVTN repeat-like/Quinoprotein amine dehydrogenase"/>
    <property type="match status" value="1"/>
</dbReference>
<protein>
    <recommendedName>
        <fullName evidence="4">DUF1513 domain-containing protein</fullName>
    </recommendedName>
</protein>
<dbReference type="Proteomes" id="UP000252884">
    <property type="component" value="Unassembled WGS sequence"/>
</dbReference>
<gene>
    <name evidence="2" type="ORF">DES41_103511</name>
</gene>
<name>A0A368XY33_9BURK</name>
<evidence type="ECO:0000256" key="1">
    <source>
        <dbReference type="SAM" id="SignalP"/>
    </source>
</evidence>
<evidence type="ECO:0000313" key="2">
    <source>
        <dbReference type="EMBL" id="RCW72903.1"/>
    </source>
</evidence>
<keyword evidence="1" id="KW-0732">Signal</keyword>
<dbReference type="InterPro" id="IPR006311">
    <property type="entry name" value="TAT_signal"/>
</dbReference>
<accession>A0A368XY33</accession>
<organism evidence="2 3">
    <name type="scientific">Pseudorhodoferax soli</name>
    <dbReference type="NCBI Taxonomy" id="545864"/>
    <lineage>
        <taxon>Bacteria</taxon>
        <taxon>Pseudomonadati</taxon>
        <taxon>Pseudomonadota</taxon>
        <taxon>Betaproteobacteria</taxon>
        <taxon>Burkholderiales</taxon>
        <taxon>Comamonadaceae</taxon>
    </lineage>
</organism>